<dbReference type="PANTHER" id="PTHR39200:SF1">
    <property type="entry name" value="AUTO-TRANSPORTER ADHESIN HEAD GIN DOMAIN-CONTAINING PROTEIN-RELATED"/>
    <property type="match status" value="1"/>
</dbReference>
<feature type="signal peptide" evidence="1">
    <location>
        <begin position="1"/>
        <end position="24"/>
    </location>
</feature>
<organism evidence="3 4">
    <name type="scientific">Chitinophaga japonensis</name>
    <name type="common">Flexibacter japonensis</name>
    <dbReference type="NCBI Taxonomy" id="104662"/>
    <lineage>
        <taxon>Bacteria</taxon>
        <taxon>Pseudomonadati</taxon>
        <taxon>Bacteroidota</taxon>
        <taxon>Chitinophagia</taxon>
        <taxon>Chitinophagales</taxon>
        <taxon>Chitinophagaceae</taxon>
        <taxon>Chitinophaga</taxon>
    </lineage>
</organism>
<protein>
    <submittedName>
        <fullName evidence="3">Putative autotransporter adhesin-like protein</fullName>
    </submittedName>
</protein>
<proteinExistence type="predicted"/>
<dbReference type="Pfam" id="PF10988">
    <property type="entry name" value="DUF2807"/>
    <property type="match status" value="1"/>
</dbReference>
<dbReference type="InterPro" id="IPR021255">
    <property type="entry name" value="DUF2807"/>
</dbReference>
<name>A0A562SUB6_CHIJA</name>
<comment type="caution">
    <text evidence="3">The sequence shown here is derived from an EMBL/GenBank/DDBJ whole genome shotgun (WGS) entry which is preliminary data.</text>
</comment>
<evidence type="ECO:0000256" key="1">
    <source>
        <dbReference type="SAM" id="SignalP"/>
    </source>
</evidence>
<dbReference type="Proteomes" id="UP000316778">
    <property type="component" value="Unassembled WGS sequence"/>
</dbReference>
<keyword evidence="1" id="KW-0732">Signal</keyword>
<accession>A0A562SUB6</accession>
<evidence type="ECO:0000313" key="4">
    <source>
        <dbReference type="Proteomes" id="UP000316778"/>
    </source>
</evidence>
<gene>
    <name evidence="3" type="ORF">LX66_4672</name>
</gene>
<dbReference type="AlphaFoldDB" id="A0A562SUB6"/>
<feature type="chain" id="PRO_5022164640" evidence="1">
    <location>
        <begin position="25"/>
        <end position="241"/>
    </location>
</feature>
<dbReference type="Gene3D" id="2.160.20.120">
    <property type="match status" value="1"/>
</dbReference>
<sequence>MKRKLFLYIPLLAFILALSSFVRQQERVSGNGQVKQENRQAARFENIGTSGSFKVYIRQGSTHSIQVEAESNLLPYIETNIHGNDLEVKVKKGYNIRPTKPVNIYVTMEEVHNLAASGSGGFFSKGKLKTDGLKLSISGAADADLDIDAGKVEVAVSGAGNVKLTGTSSEADYGVSGKADIAAFDLQTDDVKIGISGSANARVYARKTLKVGVSGMGNVKYKGNPDISQAVSGRGSIAKEG</sequence>
<dbReference type="RefSeq" id="WP_145717861.1">
    <property type="nucleotide sequence ID" value="NZ_BAAAFY010000002.1"/>
</dbReference>
<reference evidence="3 4" key="1">
    <citation type="journal article" date="2013" name="Stand. Genomic Sci.">
        <title>Genomic Encyclopedia of Type Strains, Phase I: The one thousand microbial genomes (KMG-I) project.</title>
        <authorList>
            <person name="Kyrpides N.C."/>
            <person name="Woyke T."/>
            <person name="Eisen J.A."/>
            <person name="Garrity G."/>
            <person name="Lilburn T.G."/>
            <person name="Beck B.J."/>
            <person name="Whitman W.B."/>
            <person name="Hugenholtz P."/>
            <person name="Klenk H.P."/>
        </authorList>
    </citation>
    <scope>NUCLEOTIDE SEQUENCE [LARGE SCALE GENOMIC DNA]</scope>
    <source>
        <strain evidence="3 4">DSM 13484</strain>
    </source>
</reference>
<feature type="domain" description="Putative auto-transporter adhesin head GIN" evidence="2">
    <location>
        <begin position="44"/>
        <end position="225"/>
    </location>
</feature>
<evidence type="ECO:0000259" key="2">
    <source>
        <dbReference type="Pfam" id="PF10988"/>
    </source>
</evidence>
<keyword evidence="4" id="KW-1185">Reference proteome</keyword>
<dbReference type="PANTHER" id="PTHR39200">
    <property type="entry name" value="HYPOTHETICAL EXPORTED PROTEIN"/>
    <property type="match status" value="1"/>
</dbReference>
<dbReference type="OrthoDB" id="5585143at2"/>
<evidence type="ECO:0000313" key="3">
    <source>
        <dbReference type="EMBL" id="TWI84306.1"/>
    </source>
</evidence>
<dbReference type="EMBL" id="VLLG01000005">
    <property type="protein sequence ID" value="TWI84306.1"/>
    <property type="molecule type" value="Genomic_DNA"/>
</dbReference>